<feature type="compositionally biased region" description="Basic and acidic residues" evidence="1">
    <location>
        <begin position="874"/>
        <end position="894"/>
    </location>
</feature>
<feature type="region of interest" description="Disordered" evidence="1">
    <location>
        <begin position="872"/>
        <end position="894"/>
    </location>
</feature>
<gene>
    <name evidence="2" type="primary">mobL</name>
    <name evidence="2" type="ORF">M5X12_22015</name>
</gene>
<dbReference type="NCBIfam" id="NF041499">
    <property type="entry name" value="MobP3"/>
    <property type="match status" value="1"/>
</dbReference>
<evidence type="ECO:0000313" key="2">
    <source>
        <dbReference type="EMBL" id="MCY9763213.1"/>
    </source>
</evidence>
<dbReference type="InterPro" id="IPR041073">
    <property type="entry name" value="MobL"/>
</dbReference>
<dbReference type="InterPro" id="IPR048102">
    <property type="entry name" value="MobP3"/>
</dbReference>
<dbReference type="Pfam" id="PF18555">
    <property type="entry name" value="MobL"/>
    <property type="match status" value="1"/>
</dbReference>
<dbReference type="EMBL" id="JAMDNP010000050">
    <property type="protein sequence ID" value="MCY9763213.1"/>
    <property type="molecule type" value="Genomic_DNA"/>
</dbReference>
<keyword evidence="3" id="KW-1185">Reference proteome</keyword>
<proteinExistence type="predicted"/>
<organism evidence="2 3">
    <name type="scientific">Paenibacillus alvei</name>
    <name type="common">Bacillus alvei</name>
    <dbReference type="NCBI Taxonomy" id="44250"/>
    <lineage>
        <taxon>Bacteria</taxon>
        <taxon>Bacillati</taxon>
        <taxon>Bacillota</taxon>
        <taxon>Bacilli</taxon>
        <taxon>Bacillales</taxon>
        <taxon>Paenibacillaceae</taxon>
        <taxon>Paenibacillus</taxon>
    </lineage>
</organism>
<reference evidence="2 3" key="1">
    <citation type="submission" date="2022-05" db="EMBL/GenBank/DDBJ databases">
        <title>Genome Sequencing of Bee-Associated Microbes.</title>
        <authorList>
            <person name="Dunlap C."/>
        </authorList>
    </citation>
    <scope>NUCLEOTIDE SEQUENCE [LARGE SCALE GENOMIC DNA]</scope>
    <source>
        <strain evidence="2 3">NRRL B-04010</strain>
    </source>
</reference>
<sequence length="894" mass="102984">MTKNYGTLSEEHARFQAPFVCKIRFYIPERGTNVIQSKNAAHIGYIATRPGSDFGDEEKAYQNDSLDFDKEIEGEFHEPEPGTAAGHVKYADERPGSHGLFSYSDEKPNMREVQKELEEHKGIVYRVVLSLTEEDAKRVGFTEREKWENALRASVPEAAAKMGIPETNLNWVAAFHQEKGHPHVHLVMWEKNPVRRRGILNAKLMEDVKRSFAREVFAEERMILNQEKTATREYIRGLSKDQLGNVVGLIRDVRELQKDVELEHQSMGIIDNSIAPKLYMNDKQDIADRLNKLGELLPDRGRIAFQYMSPEIKLHVLDTTRWLLDKPAFFDAKQRYLSSVEWMTRQYSFKPEDIQKAKDKAMADLEKRVAQVVLRAAAESKKDVYLKVDPQRAALAVQQFSKASGRIVDTRPIEVMRRSLEALREIGCSPEFQHNLALKWLEKAEIGVDGTSVGGLINDVNSQPRNENENAQVMHEVAANVLRFAGQERDSVKNILERAGIDSSEIDRLLKASDKNLDASAKAFISERDWKRFTSNMGIKAEYPWEIKEDQIVIQELKQDVLNGFRKGKFNSEIDSPERGYIAFCMTVALKQLGVSPQERKEIMTELNKENHIPNLNKMLKKVDESETNFLRKGTWEKICNALNQDLNYPWITQDVMGLNVDKFNEAVQKIDGSDHKINEIKEAEWTAKTYISFLKNSGERLDIRDRVETWARTTQNLPQIVVDKLPILEKRSGDIEILAKQIGIRDQAYEHVKNFAKILFSAGLEYEQVKNMVVDWNHRSGSELNMEKITESIEFVEKQHNELKIWGRTPVVSKKDYESLTNALGAQSPYIWVSKNSHDYNQSNGLNIAKKLWKSLWNGLDQERNKTLAQGEMLRRRNEKRLQREAQKEQEKE</sequence>
<dbReference type="RefSeq" id="WP_268600174.1">
    <property type="nucleotide sequence ID" value="NZ_JAMDNP010000050.1"/>
</dbReference>
<comment type="caution">
    <text evidence="2">The sequence shown here is derived from an EMBL/GenBank/DDBJ whole genome shotgun (WGS) entry which is preliminary data.</text>
</comment>
<evidence type="ECO:0000256" key="1">
    <source>
        <dbReference type="SAM" id="MobiDB-lite"/>
    </source>
</evidence>
<dbReference type="Proteomes" id="UP001527181">
    <property type="component" value="Unassembled WGS sequence"/>
</dbReference>
<protein>
    <submittedName>
        <fullName evidence="2">Relaxase MobL</fullName>
    </submittedName>
</protein>
<accession>A0ABT4H358</accession>
<name>A0ABT4H358_PAEAL</name>
<evidence type="ECO:0000313" key="3">
    <source>
        <dbReference type="Proteomes" id="UP001527181"/>
    </source>
</evidence>